<protein>
    <submittedName>
        <fullName evidence="2">Uncharacterized protein</fullName>
    </submittedName>
</protein>
<evidence type="ECO:0000256" key="1">
    <source>
        <dbReference type="SAM" id="Phobius"/>
    </source>
</evidence>
<keyword evidence="1" id="KW-0472">Membrane</keyword>
<dbReference type="OrthoDB" id="9342758at2"/>
<keyword evidence="1" id="KW-1133">Transmembrane helix</keyword>
<reference evidence="2 3" key="1">
    <citation type="submission" date="2016-03" db="EMBL/GenBank/DDBJ databases">
        <authorList>
            <person name="Ploux O."/>
        </authorList>
    </citation>
    <scope>NUCLEOTIDE SEQUENCE [LARGE SCALE GENOMIC DNA]</scope>
    <source>
        <strain evidence="2 3">EC13</strain>
    </source>
</reference>
<accession>A0A161PQI6</accession>
<dbReference type="RefSeq" id="WP_063206954.1">
    <property type="nucleotide sequence ID" value="NZ_LUKD01000005.1"/>
</dbReference>
<evidence type="ECO:0000313" key="3">
    <source>
        <dbReference type="Proteomes" id="UP000075799"/>
    </source>
</evidence>
<dbReference type="AlphaFoldDB" id="A0A161PQI6"/>
<evidence type="ECO:0000313" key="2">
    <source>
        <dbReference type="EMBL" id="KYG65150.1"/>
    </source>
</evidence>
<sequence>MSTGFVIMGSIAIVVISVLAYAVLAVFFPEWVGITGKVALDAEQSHNEGAQAKAHPMDKF</sequence>
<dbReference type="EMBL" id="LUKD01000005">
    <property type="protein sequence ID" value="KYG65150.1"/>
    <property type="molecule type" value="Genomic_DNA"/>
</dbReference>
<proteinExistence type="predicted"/>
<keyword evidence="1" id="KW-0812">Transmembrane</keyword>
<name>A0A161PQI6_BDEBC</name>
<comment type="caution">
    <text evidence="2">The sequence shown here is derived from an EMBL/GenBank/DDBJ whole genome shotgun (WGS) entry which is preliminary data.</text>
</comment>
<gene>
    <name evidence="2" type="ORF">AZI87_11305</name>
</gene>
<dbReference type="Proteomes" id="UP000075799">
    <property type="component" value="Unassembled WGS sequence"/>
</dbReference>
<feature type="transmembrane region" description="Helical" evidence="1">
    <location>
        <begin position="6"/>
        <end position="28"/>
    </location>
</feature>
<organism evidence="2 3">
    <name type="scientific">Bdellovibrio bacteriovorus</name>
    <dbReference type="NCBI Taxonomy" id="959"/>
    <lineage>
        <taxon>Bacteria</taxon>
        <taxon>Pseudomonadati</taxon>
        <taxon>Bdellovibrionota</taxon>
        <taxon>Bdellovibrionia</taxon>
        <taxon>Bdellovibrionales</taxon>
        <taxon>Pseudobdellovibrionaceae</taxon>
        <taxon>Bdellovibrio</taxon>
    </lineage>
</organism>